<dbReference type="GO" id="GO:0008408">
    <property type="term" value="F:3'-5' exonuclease activity"/>
    <property type="evidence" value="ECO:0007669"/>
    <property type="project" value="InterPro"/>
</dbReference>
<evidence type="ECO:0000313" key="2">
    <source>
        <dbReference type="EMBL" id="CAI8008323.1"/>
    </source>
</evidence>
<dbReference type="GO" id="GO:0006139">
    <property type="term" value="P:nucleobase-containing compound metabolic process"/>
    <property type="evidence" value="ECO:0007669"/>
    <property type="project" value="InterPro"/>
</dbReference>
<reference evidence="2" key="1">
    <citation type="submission" date="2023-03" db="EMBL/GenBank/DDBJ databases">
        <authorList>
            <person name="Steffen K."/>
            <person name="Cardenas P."/>
        </authorList>
    </citation>
    <scope>NUCLEOTIDE SEQUENCE</scope>
</reference>
<dbReference type="GO" id="GO:0003676">
    <property type="term" value="F:nucleic acid binding"/>
    <property type="evidence" value="ECO:0007669"/>
    <property type="project" value="InterPro"/>
</dbReference>
<evidence type="ECO:0000313" key="3">
    <source>
        <dbReference type="Proteomes" id="UP001174909"/>
    </source>
</evidence>
<comment type="caution">
    <text evidence="2">The sequence shown here is derived from an EMBL/GenBank/DDBJ whole genome shotgun (WGS) entry which is preliminary data.</text>
</comment>
<gene>
    <name evidence="2" type="ORF">GBAR_LOCUS5714</name>
</gene>
<feature type="domain" description="3'-5' exonuclease" evidence="1">
    <location>
        <begin position="2"/>
        <end position="103"/>
    </location>
</feature>
<dbReference type="Gene3D" id="3.30.420.10">
    <property type="entry name" value="Ribonuclease H-like superfamily/Ribonuclease H"/>
    <property type="match status" value="1"/>
</dbReference>
<keyword evidence="3" id="KW-1185">Reference proteome</keyword>
<dbReference type="AlphaFoldDB" id="A0AA35RBE5"/>
<dbReference type="Proteomes" id="UP001174909">
    <property type="component" value="Unassembled WGS sequence"/>
</dbReference>
<dbReference type="InterPro" id="IPR002562">
    <property type="entry name" value="3'-5'_exonuclease_dom"/>
</dbReference>
<dbReference type="InterPro" id="IPR036397">
    <property type="entry name" value="RNaseH_sf"/>
</dbReference>
<dbReference type="InterPro" id="IPR012337">
    <property type="entry name" value="RNaseH-like_sf"/>
</dbReference>
<accession>A0AA35RBE5</accession>
<dbReference type="Pfam" id="PF01612">
    <property type="entry name" value="DNA_pol_A_exo1"/>
    <property type="match status" value="1"/>
</dbReference>
<dbReference type="SUPFAM" id="SSF53098">
    <property type="entry name" value="Ribonuclease H-like"/>
    <property type="match status" value="1"/>
</dbReference>
<organism evidence="2 3">
    <name type="scientific">Geodia barretti</name>
    <name type="common">Barrett's horny sponge</name>
    <dbReference type="NCBI Taxonomy" id="519541"/>
    <lineage>
        <taxon>Eukaryota</taxon>
        <taxon>Metazoa</taxon>
        <taxon>Porifera</taxon>
        <taxon>Demospongiae</taxon>
        <taxon>Heteroscleromorpha</taxon>
        <taxon>Tetractinellida</taxon>
        <taxon>Astrophorina</taxon>
        <taxon>Geodiidae</taxon>
        <taxon>Geodia</taxon>
    </lineage>
</organism>
<name>A0AA35RBE5_GEOBA</name>
<sequence length="106" mass="11652">MLKSLEASRIVAFDTETTSQTAMLAELVGLSFSNEEGKGWYVPVGMKMAATYRDYVLERLRPLLESGKAGLAADDKRYALAAHNANYDMTVLANYGINVDGLRSTR</sequence>
<protein>
    <submittedName>
        <fullName evidence="2">DNA polymerase I</fullName>
    </submittedName>
</protein>
<dbReference type="EMBL" id="CASHTH010000832">
    <property type="protein sequence ID" value="CAI8008323.1"/>
    <property type="molecule type" value="Genomic_DNA"/>
</dbReference>
<evidence type="ECO:0000259" key="1">
    <source>
        <dbReference type="Pfam" id="PF01612"/>
    </source>
</evidence>
<proteinExistence type="predicted"/>